<name>G6FPP7_9CYAN</name>
<dbReference type="PATRIC" id="fig|741277.3.peg.972"/>
<dbReference type="RefSeq" id="WP_009455017.1">
    <property type="nucleotide sequence ID" value="NZ_AGIZ01000002.1"/>
</dbReference>
<proteinExistence type="predicted"/>
<dbReference type="AlphaFoldDB" id="G6FPP7"/>
<organism evidence="1 2">
    <name type="scientific">Fischerella thermalis JSC-11</name>
    <dbReference type="NCBI Taxonomy" id="741277"/>
    <lineage>
        <taxon>Bacteria</taxon>
        <taxon>Bacillati</taxon>
        <taxon>Cyanobacteriota</taxon>
        <taxon>Cyanophyceae</taxon>
        <taxon>Nostocales</taxon>
        <taxon>Hapalosiphonaceae</taxon>
        <taxon>Fischerella</taxon>
    </lineage>
</organism>
<evidence type="ECO:0000313" key="1">
    <source>
        <dbReference type="EMBL" id="EHC18847.1"/>
    </source>
</evidence>
<gene>
    <name evidence="1" type="ORF">FJSC11DRAFT_0827</name>
</gene>
<accession>G6FPP7</accession>
<protein>
    <submittedName>
        <fullName evidence="1">Uncharacterized protein</fullName>
    </submittedName>
</protein>
<dbReference type="GeneID" id="51963931"/>
<evidence type="ECO:0000313" key="2">
    <source>
        <dbReference type="Proteomes" id="UP000004344"/>
    </source>
</evidence>
<comment type="caution">
    <text evidence="1">The sequence shown here is derived from an EMBL/GenBank/DDBJ whole genome shotgun (WGS) entry which is preliminary data.</text>
</comment>
<reference evidence="1 2" key="1">
    <citation type="submission" date="2011-09" db="EMBL/GenBank/DDBJ databases">
        <title>The draft genome of Fischerella sp. JSC-11.</title>
        <authorList>
            <consortium name="US DOE Joint Genome Institute (JGI-PGF)"/>
            <person name="Lucas S."/>
            <person name="Han J."/>
            <person name="Lapidus A."/>
            <person name="Cheng J.-F."/>
            <person name="Goodwin L."/>
            <person name="Pitluck S."/>
            <person name="Peters L."/>
            <person name="Land M.L."/>
            <person name="Hauser L."/>
            <person name="Sarkisova S."/>
            <person name="Bryant D.A."/>
            <person name="Brown I."/>
            <person name="Woyke T.J."/>
        </authorList>
    </citation>
    <scope>NUCLEOTIDE SEQUENCE [LARGE SCALE GENOMIC DNA]</scope>
    <source>
        <strain evidence="1 2">JSC-11</strain>
    </source>
</reference>
<sequence length="58" mass="6712">MQNVRCDRYIVIRFVDTPQIEQVSLRSPLASPSYSEWKFNLDLVAAIIKPCAILYLLL</sequence>
<dbReference type="Proteomes" id="UP000004344">
    <property type="component" value="Unassembled WGS sequence"/>
</dbReference>
<dbReference type="EMBL" id="AGIZ01000002">
    <property type="protein sequence ID" value="EHC18847.1"/>
    <property type="molecule type" value="Genomic_DNA"/>
</dbReference>
<keyword evidence="2" id="KW-1185">Reference proteome</keyword>